<feature type="compositionally biased region" description="Basic and acidic residues" evidence="1">
    <location>
        <begin position="112"/>
        <end position="133"/>
    </location>
</feature>
<feature type="region of interest" description="Disordered" evidence="1">
    <location>
        <begin position="109"/>
        <end position="133"/>
    </location>
</feature>
<reference evidence="2 3" key="1">
    <citation type="submission" date="2020-04" db="EMBL/GenBank/DDBJ databases">
        <authorList>
            <person name="De Canck E."/>
        </authorList>
    </citation>
    <scope>NUCLEOTIDE SEQUENCE [LARGE SCALE GENOMIC DNA]</scope>
    <source>
        <strain evidence="2 3">LMG 28614</strain>
    </source>
</reference>
<accession>A0A6S7B287</accession>
<organism evidence="2 3">
    <name type="scientific">Paraburkholderia ultramafica</name>
    <dbReference type="NCBI Taxonomy" id="1544867"/>
    <lineage>
        <taxon>Bacteria</taxon>
        <taxon>Pseudomonadati</taxon>
        <taxon>Pseudomonadota</taxon>
        <taxon>Betaproteobacteria</taxon>
        <taxon>Burkholderiales</taxon>
        <taxon>Burkholderiaceae</taxon>
        <taxon>Paraburkholderia</taxon>
    </lineage>
</organism>
<evidence type="ECO:0000313" key="2">
    <source>
        <dbReference type="EMBL" id="CAB3778786.1"/>
    </source>
</evidence>
<dbReference type="Proteomes" id="UP000494365">
    <property type="component" value="Unassembled WGS sequence"/>
</dbReference>
<dbReference type="AlphaFoldDB" id="A0A6S7B287"/>
<evidence type="ECO:0000256" key="1">
    <source>
        <dbReference type="SAM" id="MobiDB-lite"/>
    </source>
</evidence>
<evidence type="ECO:0000313" key="3">
    <source>
        <dbReference type="Proteomes" id="UP000494365"/>
    </source>
</evidence>
<dbReference type="RefSeq" id="WP_175148184.1">
    <property type="nucleotide sequence ID" value="NZ_CADIKK010000002.1"/>
</dbReference>
<name>A0A6S7B287_9BURK</name>
<keyword evidence="3" id="KW-1185">Reference proteome</keyword>
<proteinExistence type="predicted"/>
<gene>
    <name evidence="2" type="ORF">LMG28614_00732</name>
</gene>
<dbReference type="EMBL" id="CADIKK010000002">
    <property type="protein sequence ID" value="CAB3778786.1"/>
    <property type="molecule type" value="Genomic_DNA"/>
</dbReference>
<sequence length="635" mass="68362">MPDILIRHCTIRIVRRGGWAWGREPRALLDRVLDRLPALIAGEMEQLWPGDEEREISAPIRVHLPVSLAGLLAASDLAGETGLPGSAPSHELLRSLRLALRQALAAEIDSEGGERSAGDETIEAERPEPGPREIRAPLEPLAVLVSWLRNGRLQARLSSFAPDALSAWHAHIFATPIVPSANPAAIAELAERLAERLMARPPCTESDVAGTLRLRLHAFVALEATMPGCLGSAVLRDTVERLLPCHDIGPVTAPSIEAPTVPTAVVDAAAPPQAASSAAGAASLPALRIAHRTLRGVPQEQRIDCALPFLLLGPLARIGFLDTASAVFAAVGLPEALPLLAVALAYKTMDPPARAWLRLPATRKAAAACGLLAEPPDDNDIVALARAVSRQLSPLDALVEDCLLDGHRPGTPLLVTRAGGAANAYLLLWDVEGLFPIAIMQNLLPVLQRMLHELVLIPVDVATPSVLHALDAASIRFVTDAPPCRGERWRRVAGKGRECWWTNDTLMAEERLAAAGRRLAEATELADASWQALGVERPSVPRQAGDAFDRCVTLAAGLALGSIAWELWWDREPTAPPLALNRFRDLGGLMRVNAESVRILLPLGRRFFDLRDHGFLDDVHDIPWFDGRVLCFSSG</sequence>
<protein>
    <submittedName>
        <fullName evidence="2">Uncharacterized protein</fullName>
    </submittedName>
</protein>